<accession>I1RCW0</accession>
<dbReference type="PIRSF" id="PIRSF036852">
    <property type="entry name" value="Ribonuclease_H1_euk"/>
    <property type="match status" value="1"/>
</dbReference>
<dbReference type="InterPro" id="IPR011320">
    <property type="entry name" value="RNase_H1_N"/>
</dbReference>
<dbReference type="GO" id="GO:0043137">
    <property type="term" value="P:DNA replication, removal of RNA primer"/>
    <property type="evidence" value="ECO:0007669"/>
    <property type="project" value="TreeGrafter"/>
</dbReference>
<dbReference type="InterPro" id="IPR017067">
    <property type="entry name" value="RNase_H1_euk"/>
</dbReference>
<evidence type="ECO:0000256" key="3">
    <source>
        <dbReference type="ARBA" id="ARBA00005300"/>
    </source>
</evidence>
<keyword evidence="6 10" id="KW-0479">Metal-binding</keyword>
<evidence type="ECO:0000256" key="5">
    <source>
        <dbReference type="ARBA" id="ARBA00022722"/>
    </source>
</evidence>
<dbReference type="PANTHER" id="PTHR10642">
    <property type="entry name" value="RIBONUCLEASE H1"/>
    <property type="match status" value="1"/>
</dbReference>
<feature type="region of interest" description="Disordered" evidence="11">
    <location>
        <begin position="159"/>
        <end position="197"/>
    </location>
</feature>
<reference evidence="13" key="3">
    <citation type="submission" date="2017-01" db="UniProtKB">
        <authorList>
            <consortium name="EnsemblFungi"/>
        </authorList>
    </citation>
    <scope>IDENTIFICATION</scope>
    <source>
        <strain evidence="13">PH-1 / ATCC MYA-4620 / FGSC 9075 / NRRL 31084</strain>
    </source>
</reference>
<dbReference type="GO" id="GO:0000287">
    <property type="term" value="F:magnesium ion binding"/>
    <property type="evidence" value="ECO:0007669"/>
    <property type="project" value="UniProtKB-UniRule"/>
</dbReference>
<dbReference type="InterPro" id="IPR036397">
    <property type="entry name" value="RNaseH_sf"/>
</dbReference>
<dbReference type="SUPFAM" id="SSF53098">
    <property type="entry name" value="Ribonuclease H-like"/>
    <property type="match status" value="1"/>
</dbReference>
<evidence type="ECO:0000256" key="6">
    <source>
        <dbReference type="ARBA" id="ARBA00022723"/>
    </source>
</evidence>
<dbReference type="InterPro" id="IPR002156">
    <property type="entry name" value="RNaseH_domain"/>
</dbReference>
<evidence type="ECO:0000256" key="4">
    <source>
        <dbReference type="ARBA" id="ARBA00012180"/>
    </source>
</evidence>
<dbReference type="InterPro" id="IPR009027">
    <property type="entry name" value="Ribosomal_bL9/RNase_H1_N"/>
</dbReference>
<dbReference type="PANTHER" id="PTHR10642:SF26">
    <property type="entry name" value="RIBONUCLEASE H1"/>
    <property type="match status" value="1"/>
</dbReference>
<dbReference type="PROSITE" id="PS50879">
    <property type="entry name" value="RNASE_H_1"/>
    <property type="match status" value="1"/>
</dbReference>
<dbReference type="AlphaFoldDB" id="I1RCW0"/>
<evidence type="ECO:0000259" key="12">
    <source>
        <dbReference type="PROSITE" id="PS50879"/>
    </source>
</evidence>
<proteinExistence type="inferred from homology"/>
<dbReference type="CDD" id="cd09280">
    <property type="entry name" value="RNase_HI_eukaryote_like"/>
    <property type="match status" value="1"/>
</dbReference>
<evidence type="ECO:0000256" key="9">
    <source>
        <dbReference type="ARBA" id="ARBA00022842"/>
    </source>
</evidence>
<evidence type="ECO:0000256" key="8">
    <source>
        <dbReference type="ARBA" id="ARBA00022801"/>
    </source>
</evidence>
<keyword evidence="5 10" id="KW-0540">Nuclease</keyword>
<dbReference type="FunFam" id="3.40.970.10:FF:000001">
    <property type="entry name" value="Ribonuclease H1"/>
    <property type="match status" value="1"/>
</dbReference>
<comment type="catalytic activity">
    <reaction evidence="1 10">
        <text>Endonucleolytic cleavage to 5'-phosphomonoester.</text>
        <dbReference type="EC" id="3.1.26.4"/>
    </reaction>
</comment>
<dbReference type="Pfam" id="PF01693">
    <property type="entry name" value="Cauli_VI"/>
    <property type="match status" value="2"/>
</dbReference>
<dbReference type="OrthoDB" id="407198at2759"/>
<dbReference type="EC" id="3.1.26.4" evidence="4 10"/>
<keyword evidence="8 10" id="KW-0378">Hydrolase</keyword>
<comment type="function">
    <text evidence="10">Endonuclease that specifically degrades the RNA of RNA-DNA hybrids.</text>
</comment>
<keyword evidence="9 10" id="KW-0460">Magnesium</keyword>
<dbReference type="Gene3D" id="3.30.420.10">
    <property type="entry name" value="Ribonuclease H-like superfamily/Ribonuclease H"/>
    <property type="match status" value="1"/>
</dbReference>
<dbReference type="Pfam" id="PF00075">
    <property type="entry name" value="RNase_H"/>
    <property type="match status" value="1"/>
</dbReference>
<dbReference type="InterPro" id="IPR050092">
    <property type="entry name" value="RNase_H"/>
</dbReference>
<evidence type="ECO:0000256" key="11">
    <source>
        <dbReference type="SAM" id="MobiDB-lite"/>
    </source>
</evidence>
<dbReference type="HOGENOM" id="CLU_030894_0_5_1"/>
<keyword evidence="7 10" id="KW-0255">Endonuclease</keyword>
<organism evidence="13">
    <name type="scientific">Gibberella zeae (strain ATCC MYA-4620 / CBS 123657 / FGSC 9075 / NRRL 31084 / PH-1)</name>
    <name type="common">Wheat head blight fungus</name>
    <name type="synonym">Fusarium graminearum</name>
    <dbReference type="NCBI Taxonomy" id="229533"/>
    <lineage>
        <taxon>Eukaryota</taxon>
        <taxon>Fungi</taxon>
        <taxon>Dikarya</taxon>
        <taxon>Ascomycota</taxon>
        <taxon>Pezizomycotina</taxon>
        <taxon>Sordariomycetes</taxon>
        <taxon>Hypocreomycetidae</taxon>
        <taxon>Hypocreales</taxon>
        <taxon>Nectriaceae</taxon>
        <taxon>Fusarium</taxon>
    </lineage>
</organism>
<dbReference type="EMBL" id="HG970332">
    <property type="status" value="NOT_ANNOTATED_CDS"/>
    <property type="molecule type" value="Genomic_DNA"/>
</dbReference>
<reference evidence="13" key="1">
    <citation type="journal article" date="2007" name="Science">
        <title>The Fusarium graminearum genome reveals a link between localized polymorphism and pathogen specialization.</title>
        <authorList>
            <person name="Cuomo C.A."/>
            <person name="Gueldener U."/>
            <person name="Xu J.-R."/>
            <person name="Trail F."/>
            <person name="Turgeon B.G."/>
            <person name="Di Pietro A."/>
            <person name="Walton J.D."/>
            <person name="Ma L.-J."/>
            <person name="Baker S.E."/>
            <person name="Rep M."/>
            <person name="Adam G."/>
            <person name="Antoniw J."/>
            <person name="Baldwin T."/>
            <person name="Calvo S.E."/>
            <person name="Chang Y.-L."/>
            <person name="DeCaprio D."/>
            <person name="Gale L.R."/>
            <person name="Gnerre S."/>
            <person name="Goswami R.S."/>
            <person name="Hammond-Kosack K."/>
            <person name="Harris L.J."/>
            <person name="Hilburn K."/>
            <person name="Kennell J.C."/>
            <person name="Kroken S."/>
            <person name="Magnuson J.K."/>
            <person name="Mannhaupt G."/>
            <person name="Mauceli E.W."/>
            <person name="Mewes H.-W."/>
            <person name="Mitterbauer R."/>
            <person name="Muehlbauer G."/>
            <person name="Muensterkoetter M."/>
            <person name="Nelson D."/>
            <person name="O'Donnell K."/>
            <person name="Ouellet T."/>
            <person name="Qi W."/>
            <person name="Quesneville H."/>
            <person name="Roncero M.I.G."/>
            <person name="Seong K.-Y."/>
            <person name="Tetko I.V."/>
            <person name="Urban M."/>
            <person name="Waalwijk C."/>
            <person name="Ward T.J."/>
            <person name="Yao J."/>
            <person name="Birren B.W."/>
            <person name="Kistler H.C."/>
        </authorList>
    </citation>
    <scope>NUCLEOTIDE SEQUENCE [LARGE SCALE GENOMIC DNA]</scope>
    <source>
        <strain evidence="13">PH-1 / ATCC MYA-4620 / FGSC 9075 / NRRL 31084</strain>
    </source>
</reference>
<accession>A0A098D556</accession>
<evidence type="ECO:0000313" key="13">
    <source>
        <dbReference type="EnsemblFungi" id="CEF73582"/>
    </source>
</evidence>
<sequence length="352" mass="38648">MPKRNAPYGGYGGGAPKKRKGPKNCYGVRTGRKPGIYDTWAECEEQVKGFPGAVYWMRSMMHPSTSVPTASIPTARIPSVSAAQASVPKVSASGKYYAVAVGSKPGIYDTWSEVERSIKGVPGARHKKFNTWEDAKDFIIKNGTPETCQALGIASASGQQAQQAHYQPPQAHYQPQQAQHQPQKTQYESAAEQEQPAQEAIRIYTDGSSLGNGKPGCSAGLGVFFGTGDMRNLSERLPGLPQTNQRAELLAILRAMEMVPLNQVIEIWTDSKYSINCVTEWHTNWEKRGWRTAQGKPVMNLDIIRDILAKKREREAAGAVTKFQWVKGHGSNPGNIEADRLANVGSRMPRVH</sequence>
<dbReference type="FunFam" id="3.30.420.10:FF:000115">
    <property type="entry name" value="Ribonuclease H"/>
    <property type="match status" value="1"/>
</dbReference>
<evidence type="ECO:0000256" key="10">
    <source>
        <dbReference type="PIRNR" id="PIRNR036852"/>
    </source>
</evidence>
<evidence type="ECO:0000256" key="2">
    <source>
        <dbReference type="ARBA" id="ARBA00001946"/>
    </source>
</evidence>
<name>I1RCW0_GIBZE</name>
<evidence type="ECO:0000256" key="1">
    <source>
        <dbReference type="ARBA" id="ARBA00000077"/>
    </source>
</evidence>
<dbReference type="GeneID" id="23548880"/>
<protein>
    <recommendedName>
        <fullName evidence="4 10">Ribonuclease H</fullName>
        <shortName evidence="10">RNase H</shortName>
        <ecNumber evidence="4 10">3.1.26.4</ecNumber>
    </recommendedName>
</protein>
<dbReference type="SUPFAM" id="SSF55658">
    <property type="entry name" value="L9 N-domain-like"/>
    <property type="match status" value="2"/>
</dbReference>
<comment type="similarity">
    <text evidence="3 10">Belongs to the RNase H family.</text>
</comment>
<reference evidence="13" key="2">
    <citation type="journal article" date="2010" name="Nature">
        <title>Comparative genomics reveals mobile pathogenicity chromosomes in Fusarium.</title>
        <authorList>
            <person name="Ma L.J."/>
            <person name="van der Does H.C."/>
            <person name="Borkovich K.A."/>
            <person name="Coleman J.J."/>
            <person name="Daboussi M.J."/>
            <person name="Di Pietro A."/>
            <person name="Dufresne M."/>
            <person name="Freitag M."/>
            <person name="Grabherr M."/>
            <person name="Henrissat B."/>
            <person name="Houterman P.M."/>
            <person name="Kang S."/>
            <person name="Shim W.B."/>
            <person name="Woloshuk C."/>
            <person name="Xie X."/>
            <person name="Xu J.R."/>
            <person name="Antoniw J."/>
            <person name="Baker S.E."/>
            <person name="Bluhm B.H."/>
            <person name="Breakspear A."/>
            <person name="Brown D.W."/>
            <person name="Butchko R.A."/>
            <person name="Chapman S."/>
            <person name="Coulson R."/>
            <person name="Coutinho P.M."/>
            <person name="Danchin E.G."/>
            <person name="Diener A."/>
            <person name="Gale L.R."/>
            <person name="Gardiner D.M."/>
            <person name="Goff S."/>
            <person name="Hammond-Kosack K.E."/>
            <person name="Hilburn K."/>
            <person name="Hua-Van A."/>
            <person name="Jonkers W."/>
            <person name="Kazan K."/>
            <person name="Kodira C.D."/>
            <person name="Koehrsen M."/>
            <person name="Kumar L."/>
            <person name="Lee Y.H."/>
            <person name="Li L."/>
            <person name="Manners J.M."/>
            <person name="Miranda-Saavedra D."/>
            <person name="Mukherjee M."/>
            <person name="Park G."/>
            <person name="Park J."/>
            <person name="Park S.Y."/>
            <person name="Proctor R.H."/>
            <person name="Regev A."/>
            <person name="Ruiz-Roldan M.C."/>
            <person name="Sain D."/>
            <person name="Sakthikumar S."/>
            <person name="Sykes S."/>
            <person name="Schwartz D.C."/>
            <person name="Turgeon B.G."/>
            <person name="Wapinski I."/>
            <person name="Yoder O."/>
            <person name="Young S."/>
            <person name="Zeng Q."/>
            <person name="Zhou S."/>
            <person name="Galagan J."/>
            <person name="Cuomo C.A."/>
            <person name="Kistler H.C."/>
            <person name="Rep M."/>
        </authorList>
    </citation>
    <scope>GENOME REANNOTATION</scope>
    <source>
        <strain evidence="13">PH-1 / ATCC MYA-4620 / FGSC 9075 / NRRL 31084</strain>
    </source>
</reference>
<dbReference type="GO" id="GO:0003676">
    <property type="term" value="F:nucleic acid binding"/>
    <property type="evidence" value="ECO:0007669"/>
    <property type="project" value="UniProtKB-UniRule"/>
</dbReference>
<dbReference type="InterPro" id="IPR012337">
    <property type="entry name" value="RNaseH-like_sf"/>
</dbReference>
<dbReference type="Gene3D" id="3.40.970.10">
    <property type="entry name" value="Ribonuclease H1, N-terminal domain"/>
    <property type="match status" value="2"/>
</dbReference>
<dbReference type="InterPro" id="IPR037056">
    <property type="entry name" value="RNase_H1_N_sf"/>
</dbReference>
<feature type="domain" description="RNase H type-1" evidence="12">
    <location>
        <begin position="197"/>
        <end position="347"/>
    </location>
</feature>
<dbReference type="KEGG" id="fgr:FGSG_01443"/>
<feature type="region of interest" description="Disordered" evidence="11">
    <location>
        <begin position="1"/>
        <end position="26"/>
    </location>
</feature>
<comment type="cofactor">
    <cofactor evidence="2 10">
        <name>Mg(2+)</name>
        <dbReference type="ChEBI" id="CHEBI:18420"/>
    </cofactor>
</comment>
<dbReference type="RefSeq" id="XP_011317249.1">
    <property type="nucleotide sequence ID" value="XM_011318947.1"/>
</dbReference>
<evidence type="ECO:0000256" key="7">
    <source>
        <dbReference type="ARBA" id="ARBA00022759"/>
    </source>
</evidence>
<dbReference type="GO" id="GO:0004523">
    <property type="term" value="F:RNA-DNA hybrid ribonuclease activity"/>
    <property type="evidence" value="ECO:0007669"/>
    <property type="project" value="UniProtKB-UniRule"/>
</dbReference>
<dbReference type="EnsemblFungi" id="CEF73582">
    <property type="protein sequence ID" value="CEF73582"/>
    <property type="gene ID" value="FGRRES_01443"/>
</dbReference>